<keyword evidence="4" id="KW-1185">Reference proteome</keyword>
<reference evidence="3 4" key="1">
    <citation type="submission" date="2020-03" db="EMBL/GenBank/DDBJ databases">
        <title>Rahnella aceri sp. nov., isoated from traditional Jeju Makgeolli.</title>
        <authorList>
            <person name="Kim I.S."/>
            <person name="Jeon D."/>
        </authorList>
    </citation>
    <scope>NUCLEOTIDE SEQUENCE [LARGE SCALE GENOMIC DNA]</scope>
    <source>
        <strain evidence="3 4">Lac-M11</strain>
    </source>
</reference>
<evidence type="ECO:0000259" key="2">
    <source>
        <dbReference type="SMART" id="SM00421"/>
    </source>
</evidence>
<gene>
    <name evidence="3" type="ORF">GW579_18075</name>
</gene>
<proteinExistence type="predicted"/>
<evidence type="ECO:0000256" key="1">
    <source>
        <dbReference type="ARBA" id="ARBA00023125"/>
    </source>
</evidence>
<dbReference type="GO" id="GO:0006355">
    <property type="term" value="P:regulation of DNA-templated transcription"/>
    <property type="evidence" value="ECO:0007669"/>
    <property type="project" value="InterPro"/>
</dbReference>
<protein>
    <submittedName>
        <fullName evidence="3">Helix-turn-helix transcriptional regulator</fullName>
    </submittedName>
</protein>
<comment type="caution">
    <text evidence="3">The sequence shown here is derived from an EMBL/GenBank/DDBJ whole genome shotgun (WGS) entry which is preliminary data.</text>
</comment>
<dbReference type="RefSeq" id="WP_165060840.1">
    <property type="nucleotide sequence ID" value="NZ_JAADJS010000004.1"/>
</dbReference>
<sequence>MESRDIFSSVLRPLYGVDDTQYSIQRVLNNINALFCVSSSSLSLRISNTKKPVDLICHTGVDSFFSDFYLKKRSYHDPISERVTRYELDTGFTMADLCNQDPEWGKVHRSSFQSFGYKDALLVNFYSQNGDRGILAVRSDPRRGEFKVADSDTISQLSPLLRTALHVHLQLCNQSLNETDVPDAFSNSATAIINISKSGRLIKMNSEGHGILVREDGILLQKNHIKMQDSHSHFQFKKSLVDIFTATNQYTKLIKVQRDRDRFYLVRIVANNSISSNDHNATLIICDPFHNVRSESILCTLFNLTLREANVATHLGNGSKLSDIATQNGVSINTVKSQRNIIYEKIGIRNQIQLVRIVCYLEIIVETEIQTLHENKWISSSLHDSIFQN</sequence>
<organism evidence="3 4">
    <name type="scientific">Rahnella contaminans</name>
    <dbReference type="NCBI Taxonomy" id="2703882"/>
    <lineage>
        <taxon>Bacteria</taxon>
        <taxon>Pseudomonadati</taxon>
        <taxon>Pseudomonadota</taxon>
        <taxon>Gammaproteobacteria</taxon>
        <taxon>Enterobacterales</taxon>
        <taxon>Yersiniaceae</taxon>
        <taxon>Rahnella</taxon>
    </lineage>
</organism>
<dbReference type="InterPro" id="IPR036388">
    <property type="entry name" value="WH-like_DNA-bd_sf"/>
</dbReference>
<accession>A0A6M2B7W9</accession>
<dbReference type="SUPFAM" id="SSF46894">
    <property type="entry name" value="C-terminal effector domain of the bipartite response regulators"/>
    <property type="match status" value="1"/>
</dbReference>
<name>A0A6M2B7W9_9GAMM</name>
<dbReference type="AlphaFoldDB" id="A0A6M2B7W9"/>
<dbReference type="InterPro" id="IPR016032">
    <property type="entry name" value="Sig_transdc_resp-reg_C-effctor"/>
</dbReference>
<keyword evidence="1" id="KW-0238">DNA-binding</keyword>
<dbReference type="GO" id="GO:0003677">
    <property type="term" value="F:DNA binding"/>
    <property type="evidence" value="ECO:0007669"/>
    <property type="project" value="UniProtKB-KW"/>
</dbReference>
<evidence type="ECO:0000313" key="4">
    <source>
        <dbReference type="Proteomes" id="UP000476696"/>
    </source>
</evidence>
<dbReference type="InterPro" id="IPR000792">
    <property type="entry name" value="Tscrpt_reg_LuxR_C"/>
</dbReference>
<dbReference type="SMART" id="SM00421">
    <property type="entry name" value="HTH_LUXR"/>
    <property type="match status" value="1"/>
</dbReference>
<dbReference type="Proteomes" id="UP000476696">
    <property type="component" value="Unassembled WGS sequence"/>
</dbReference>
<dbReference type="Gene3D" id="1.10.10.10">
    <property type="entry name" value="Winged helix-like DNA-binding domain superfamily/Winged helix DNA-binding domain"/>
    <property type="match status" value="1"/>
</dbReference>
<feature type="domain" description="HTH luxR-type" evidence="2">
    <location>
        <begin position="301"/>
        <end position="358"/>
    </location>
</feature>
<evidence type="ECO:0000313" key="3">
    <source>
        <dbReference type="EMBL" id="NGX88989.1"/>
    </source>
</evidence>
<dbReference type="Pfam" id="PF00196">
    <property type="entry name" value="GerE"/>
    <property type="match status" value="1"/>
</dbReference>
<dbReference type="EMBL" id="JAADJS010000004">
    <property type="protein sequence ID" value="NGX88989.1"/>
    <property type="molecule type" value="Genomic_DNA"/>
</dbReference>